<dbReference type="AlphaFoldDB" id="X6P3A3"/>
<comment type="caution">
    <text evidence="3">The sequence shown here is derived from an EMBL/GenBank/DDBJ whole genome shotgun (WGS) entry which is preliminary data.</text>
</comment>
<keyword evidence="4" id="KW-1185">Reference proteome</keyword>
<proteinExistence type="predicted"/>
<accession>X6P3A3</accession>
<protein>
    <submittedName>
        <fullName evidence="3">Uncharacterized protein</fullName>
    </submittedName>
</protein>
<organism evidence="3 4">
    <name type="scientific">Reticulomyxa filosa</name>
    <dbReference type="NCBI Taxonomy" id="46433"/>
    <lineage>
        <taxon>Eukaryota</taxon>
        <taxon>Sar</taxon>
        <taxon>Rhizaria</taxon>
        <taxon>Retaria</taxon>
        <taxon>Foraminifera</taxon>
        <taxon>Monothalamids</taxon>
        <taxon>Reticulomyxidae</taxon>
        <taxon>Reticulomyxa</taxon>
    </lineage>
</organism>
<dbReference type="Proteomes" id="UP000023152">
    <property type="component" value="Unassembled WGS sequence"/>
</dbReference>
<feature type="compositionally biased region" description="Basic and acidic residues" evidence="2">
    <location>
        <begin position="22"/>
        <end position="38"/>
    </location>
</feature>
<keyword evidence="1" id="KW-0175">Coiled coil</keyword>
<name>X6P3A3_RETFI</name>
<feature type="region of interest" description="Disordered" evidence="2">
    <location>
        <begin position="59"/>
        <end position="87"/>
    </location>
</feature>
<evidence type="ECO:0000313" key="4">
    <source>
        <dbReference type="Proteomes" id="UP000023152"/>
    </source>
</evidence>
<evidence type="ECO:0000256" key="2">
    <source>
        <dbReference type="SAM" id="MobiDB-lite"/>
    </source>
</evidence>
<dbReference type="EMBL" id="ASPP01004058">
    <property type="protein sequence ID" value="ETO32608.1"/>
    <property type="molecule type" value="Genomic_DNA"/>
</dbReference>
<sequence length="266" mass="30452">MGRNIFKKVYKKIKKTQTRQNQIEHHSQVHERIPLEDDKSDLSVLQDTSVAIPLQNAHESENQEGISEEESHAHSPQKSKTDDQHSHPATIQIVTNTEIMQSPATLPTNVLPSNAATMNKSKLFVMLKKKREKGACDKKIADVCKLEASFEETKLSMDLFQQKLLDIKIAFEAKMNLLVTLEQDLKRTQQEFLSKNVEIEKELSEMTQLKSDLSTLLKEMASVKNSLNELKHQNSQLENELQKFETCGCCSWNSLKKRSKLYLDLT</sequence>
<reference evidence="3 4" key="1">
    <citation type="journal article" date="2013" name="Curr. Biol.">
        <title>The Genome of the Foraminiferan Reticulomyxa filosa.</title>
        <authorList>
            <person name="Glockner G."/>
            <person name="Hulsmann N."/>
            <person name="Schleicher M."/>
            <person name="Noegel A.A."/>
            <person name="Eichinger L."/>
            <person name="Gallinger C."/>
            <person name="Pawlowski J."/>
            <person name="Sierra R."/>
            <person name="Euteneuer U."/>
            <person name="Pillet L."/>
            <person name="Moustafa A."/>
            <person name="Platzer M."/>
            <person name="Groth M."/>
            <person name="Szafranski K."/>
            <person name="Schliwa M."/>
        </authorList>
    </citation>
    <scope>NUCLEOTIDE SEQUENCE [LARGE SCALE GENOMIC DNA]</scope>
</reference>
<evidence type="ECO:0000313" key="3">
    <source>
        <dbReference type="EMBL" id="ETO32608.1"/>
    </source>
</evidence>
<feature type="coiled-coil region" evidence="1">
    <location>
        <begin position="171"/>
        <end position="247"/>
    </location>
</feature>
<feature type="region of interest" description="Disordered" evidence="2">
    <location>
        <begin position="16"/>
        <end position="38"/>
    </location>
</feature>
<evidence type="ECO:0000256" key="1">
    <source>
        <dbReference type="SAM" id="Coils"/>
    </source>
</evidence>
<gene>
    <name evidence="3" type="ORF">RFI_04509</name>
</gene>
<feature type="compositionally biased region" description="Basic and acidic residues" evidence="2">
    <location>
        <begin position="69"/>
        <end position="86"/>
    </location>
</feature>